<keyword evidence="4 10" id="KW-0378">Hydrolase</keyword>
<proteinExistence type="inferred from homology"/>
<keyword evidence="3 10" id="KW-0227">DNA damage</keyword>
<keyword evidence="14" id="KW-1185">Reference proteome</keyword>
<dbReference type="PANTHER" id="PTHR33516">
    <property type="entry name" value="LEXA REPRESSOR"/>
    <property type="match status" value="1"/>
</dbReference>
<dbReference type="CDD" id="cd06529">
    <property type="entry name" value="S24_LexA-like"/>
    <property type="match status" value="1"/>
</dbReference>
<dbReference type="Pfam" id="PF01726">
    <property type="entry name" value="LexA_DNA_bind"/>
    <property type="match status" value="1"/>
</dbReference>
<evidence type="ECO:0000259" key="12">
    <source>
        <dbReference type="Pfam" id="PF01726"/>
    </source>
</evidence>
<dbReference type="InterPro" id="IPR036286">
    <property type="entry name" value="LexA/Signal_pep-like_sf"/>
</dbReference>
<keyword evidence="9 10" id="KW-0742">SOS response</keyword>
<comment type="similarity">
    <text evidence="10">Belongs to the peptidase S24 family.</text>
</comment>
<evidence type="ECO:0000313" key="13">
    <source>
        <dbReference type="EMBL" id="MCW6036610.1"/>
    </source>
</evidence>
<dbReference type="InterPro" id="IPR006199">
    <property type="entry name" value="LexA_DNA-bd_dom"/>
</dbReference>
<dbReference type="SUPFAM" id="SSF46785">
    <property type="entry name" value="Winged helix' DNA-binding domain"/>
    <property type="match status" value="1"/>
</dbReference>
<accession>A0ABT3L6J3</accession>
<comment type="subunit">
    <text evidence="10">Homodimer.</text>
</comment>
<dbReference type="EC" id="3.4.21.88" evidence="10"/>
<dbReference type="RefSeq" id="WP_265264386.1">
    <property type="nucleotide sequence ID" value="NZ_JAIHOM010000041.1"/>
</dbReference>
<feature type="active site" description="For autocatalytic cleavage activity" evidence="10">
    <location>
        <position position="119"/>
    </location>
</feature>
<evidence type="ECO:0000256" key="1">
    <source>
        <dbReference type="ARBA" id="ARBA00022491"/>
    </source>
</evidence>
<evidence type="ECO:0000256" key="10">
    <source>
        <dbReference type="HAMAP-Rule" id="MF_00015"/>
    </source>
</evidence>
<comment type="function">
    <text evidence="10">Represses a number of genes involved in the response to DNA damage (SOS response), including recA and lexA. In the presence of single-stranded DNA, RecA interacts with LexA causing an autocatalytic cleavage which disrupts the DNA-binding part of LexA, leading to derepression of the SOS regulon and eventually DNA repair.</text>
</comment>
<reference evidence="13 14" key="1">
    <citation type="submission" date="2021-08" db="EMBL/GenBank/DDBJ databases">
        <title>Draft genome sequence of Spirulina subsalsa with high tolerance to salinity and hype-accumulation of phycocyanin.</title>
        <authorList>
            <person name="Pei H."/>
            <person name="Jiang L."/>
        </authorList>
    </citation>
    <scope>NUCLEOTIDE SEQUENCE [LARGE SCALE GENOMIC DNA]</scope>
    <source>
        <strain evidence="13 14">FACHB-351</strain>
    </source>
</reference>
<sequence>MEPLTKPQRELYEWLVEYIHNAQHAPSIRQMMRAMNLRSPAPVQSRLERLRSKGYIDWTEGKARTIRILYPPQNQGLSILGAIAAGGLVEPFTDMEEQLDLAFLFRQSNCFALRVTGDSMIEDMIQEGDLVVMKKPLADELPKNGTIVAARVDGYGTTLKRFYLDGEKVTLQPANPKYPPITLNLSNIQIQGVLVGVWRDCNSGLQVKMQARTEAATL</sequence>
<organism evidence="13 14">
    <name type="scientific">Spirulina subsalsa FACHB-351</name>
    <dbReference type="NCBI Taxonomy" id="234711"/>
    <lineage>
        <taxon>Bacteria</taxon>
        <taxon>Bacillati</taxon>
        <taxon>Cyanobacteriota</taxon>
        <taxon>Cyanophyceae</taxon>
        <taxon>Spirulinales</taxon>
        <taxon>Spirulinaceae</taxon>
        <taxon>Spirulina</taxon>
    </lineage>
</organism>
<keyword evidence="10" id="KW-0068">Autocatalytic cleavage</keyword>
<dbReference type="InterPro" id="IPR015927">
    <property type="entry name" value="Peptidase_S24_S26A/B/C"/>
</dbReference>
<dbReference type="SUPFAM" id="SSF51306">
    <property type="entry name" value="LexA/Signal peptidase"/>
    <property type="match status" value="1"/>
</dbReference>
<dbReference type="NCBIfam" id="TIGR00498">
    <property type="entry name" value="lexA"/>
    <property type="match status" value="1"/>
</dbReference>
<feature type="domain" description="LexA repressor DNA-binding" evidence="12">
    <location>
        <begin position="1"/>
        <end position="65"/>
    </location>
</feature>
<dbReference type="Gene3D" id="2.10.109.10">
    <property type="entry name" value="Umud Fragment, subunit A"/>
    <property type="match status" value="1"/>
</dbReference>
<keyword evidence="5 10" id="KW-0805">Transcription regulation</keyword>
<evidence type="ECO:0000256" key="8">
    <source>
        <dbReference type="ARBA" id="ARBA00023204"/>
    </source>
</evidence>
<protein>
    <recommendedName>
        <fullName evidence="10">LexA repressor</fullName>
        <ecNumber evidence="10">3.4.21.88</ecNumber>
    </recommendedName>
</protein>
<comment type="catalytic activity">
    <reaction evidence="10">
        <text>Hydrolysis of Ala-|-Gly bond in repressor LexA.</text>
        <dbReference type="EC" id="3.4.21.88"/>
    </reaction>
</comment>
<dbReference type="EMBL" id="JAIHOM010000041">
    <property type="protein sequence ID" value="MCW6036610.1"/>
    <property type="molecule type" value="Genomic_DNA"/>
</dbReference>
<dbReference type="InterPro" id="IPR036388">
    <property type="entry name" value="WH-like_DNA-bd_sf"/>
</dbReference>
<dbReference type="InterPro" id="IPR006200">
    <property type="entry name" value="LexA"/>
</dbReference>
<evidence type="ECO:0000256" key="9">
    <source>
        <dbReference type="ARBA" id="ARBA00023236"/>
    </source>
</evidence>
<evidence type="ECO:0000256" key="6">
    <source>
        <dbReference type="ARBA" id="ARBA00023125"/>
    </source>
</evidence>
<dbReference type="Pfam" id="PF00717">
    <property type="entry name" value="Peptidase_S24"/>
    <property type="match status" value="1"/>
</dbReference>
<feature type="domain" description="Peptidase S24/S26A/S26B/S26C" evidence="11">
    <location>
        <begin position="79"/>
        <end position="195"/>
    </location>
</feature>
<comment type="caution">
    <text evidence="13">The sequence shown here is derived from an EMBL/GenBank/DDBJ whole genome shotgun (WGS) entry which is preliminary data.</text>
</comment>
<gene>
    <name evidence="10 13" type="primary">lexA</name>
    <name evidence="13" type="ORF">K4A83_10090</name>
</gene>
<dbReference type="InterPro" id="IPR050077">
    <property type="entry name" value="LexA_repressor"/>
</dbReference>
<evidence type="ECO:0000256" key="4">
    <source>
        <dbReference type="ARBA" id="ARBA00022801"/>
    </source>
</evidence>
<dbReference type="GO" id="GO:0004252">
    <property type="term" value="F:serine-type endopeptidase activity"/>
    <property type="evidence" value="ECO:0007669"/>
    <property type="project" value="UniProtKB-EC"/>
</dbReference>
<dbReference type="PANTHER" id="PTHR33516:SF2">
    <property type="entry name" value="LEXA REPRESSOR-RELATED"/>
    <property type="match status" value="1"/>
</dbReference>
<evidence type="ECO:0000259" key="11">
    <source>
        <dbReference type="Pfam" id="PF00717"/>
    </source>
</evidence>
<keyword evidence="7 10" id="KW-0804">Transcription</keyword>
<keyword evidence="8 10" id="KW-0234">DNA repair</keyword>
<evidence type="ECO:0000256" key="2">
    <source>
        <dbReference type="ARBA" id="ARBA00022705"/>
    </source>
</evidence>
<keyword evidence="6 10" id="KW-0238">DNA-binding</keyword>
<feature type="active site" description="For autocatalytic cleavage activity" evidence="10">
    <location>
        <position position="160"/>
    </location>
</feature>
<feature type="site" description="Cleavage; by autolysis" evidence="10">
    <location>
        <begin position="85"/>
        <end position="86"/>
    </location>
</feature>
<evidence type="ECO:0000313" key="14">
    <source>
        <dbReference type="Proteomes" id="UP001526426"/>
    </source>
</evidence>
<name>A0ABT3L6J3_9CYAN</name>
<evidence type="ECO:0000256" key="5">
    <source>
        <dbReference type="ARBA" id="ARBA00023015"/>
    </source>
</evidence>
<keyword evidence="2 10" id="KW-0235">DNA replication</keyword>
<dbReference type="Proteomes" id="UP001526426">
    <property type="component" value="Unassembled WGS sequence"/>
</dbReference>
<keyword evidence="1 10" id="KW-0678">Repressor</keyword>
<dbReference type="HAMAP" id="MF_00015">
    <property type="entry name" value="LexA"/>
    <property type="match status" value="1"/>
</dbReference>
<feature type="DNA-binding region" description="H-T-H motif" evidence="10">
    <location>
        <begin position="28"/>
        <end position="48"/>
    </location>
</feature>
<evidence type="ECO:0000256" key="7">
    <source>
        <dbReference type="ARBA" id="ARBA00023163"/>
    </source>
</evidence>
<evidence type="ECO:0000256" key="3">
    <source>
        <dbReference type="ARBA" id="ARBA00022763"/>
    </source>
</evidence>
<dbReference type="InterPro" id="IPR036390">
    <property type="entry name" value="WH_DNA-bd_sf"/>
</dbReference>
<dbReference type="Gene3D" id="1.10.10.10">
    <property type="entry name" value="Winged helix-like DNA-binding domain superfamily/Winged helix DNA-binding domain"/>
    <property type="match status" value="1"/>
</dbReference>
<dbReference type="InterPro" id="IPR039418">
    <property type="entry name" value="LexA-like"/>
</dbReference>